<protein>
    <recommendedName>
        <fullName evidence="3">Peptidase S1 domain-containing protein</fullName>
    </recommendedName>
</protein>
<comment type="caution">
    <text evidence="1">The sequence shown here is derived from an EMBL/GenBank/DDBJ whole genome shotgun (WGS) entry which is preliminary data.</text>
</comment>
<gene>
    <name evidence="1" type="ORF">COX00_02895</name>
</gene>
<dbReference type="Gene3D" id="2.40.10.10">
    <property type="entry name" value="Trypsin-like serine proteases"/>
    <property type="match status" value="1"/>
</dbReference>
<sequence>DGHVALDYLSGKLASVCTVAFVNEQTFQPQYYYHANILRSVFNEKLGQDFAILQITTPVGQALLPRPFPFLKTNEFIQRGDVVEVLGYSGQKDELTSATGVVQDFIGGYIDTTAEVAPGDSGGAAIDQNGNLVGVPTRIVTITAADGTHSTTTYELVDVRAVMNWLDTEGPNVHDQYFTHQDYARYHGTASFIDQADLGCEALARSLEVSSVFCLLPDGQRLAFPTDLTFFSWFPDFSGVIEISADSLAQYPLTRNTTFRPGTLVKLQTAPEVYVVTDSFGGLRHIPSEQKAIEIWGENWASLVRDVPDAFWTNYTIGSPLE</sequence>
<name>A0A2H0BSA9_9BACT</name>
<evidence type="ECO:0008006" key="3">
    <source>
        <dbReference type="Google" id="ProtNLM"/>
    </source>
</evidence>
<dbReference type="Proteomes" id="UP000231581">
    <property type="component" value="Unassembled WGS sequence"/>
</dbReference>
<dbReference type="SUPFAM" id="SSF50494">
    <property type="entry name" value="Trypsin-like serine proteases"/>
    <property type="match status" value="1"/>
</dbReference>
<reference evidence="1 2" key="1">
    <citation type="submission" date="2017-09" db="EMBL/GenBank/DDBJ databases">
        <title>Depth-based differentiation of microbial function through sediment-hosted aquifers and enrichment of novel symbionts in the deep terrestrial subsurface.</title>
        <authorList>
            <person name="Probst A.J."/>
            <person name="Ladd B."/>
            <person name="Jarett J.K."/>
            <person name="Geller-Mcgrath D.E."/>
            <person name="Sieber C.M."/>
            <person name="Emerson J.B."/>
            <person name="Anantharaman K."/>
            <person name="Thomas B.C."/>
            <person name="Malmstrom R."/>
            <person name="Stieglmeier M."/>
            <person name="Klingl A."/>
            <person name="Woyke T."/>
            <person name="Ryan C.M."/>
            <person name="Banfield J.F."/>
        </authorList>
    </citation>
    <scope>NUCLEOTIDE SEQUENCE [LARGE SCALE GENOMIC DNA]</scope>
    <source>
        <strain evidence="1">CG22_combo_CG10-13_8_21_14_all_47_17</strain>
    </source>
</reference>
<accession>A0A2H0BSA9</accession>
<dbReference type="Pfam" id="PF13365">
    <property type="entry name" value="Trypsin_2"/>
    <property type="match status" value="1"/>
</dbReference>
<evidence type="ECO:0000313" key="2">
    <source>
        <dbReference type="Proteomes" id="UP000231581"/>
    </source>
</evidence>
<organism evidence="1 2">
    <name type="scientific">Candidatus Uhrbacteria bacterium CG22_combo_CG10-13_8_21_14_all_47_17</name>
    <dbReference type="NCBI Taxonomy" id="1975041"/>
    <lineage>
        <taxon>Bacteria</taxon>
        <taxon>Candidatus Uhriibacteriota</taxon>
    </lineage>
</organism>
<dbReference type="InterPro" id="IPR009003">
    <property type="entry name" value="Peptidase_S1_PA"/>
</dbReference>
<proteinExistence type="predicted"/>
<dbReference type="EMBL" id="PCSZ01000058">
    <property type="protein sequence ID" value="PIP60504.1"/>
    <property type="molecule type" value="Genomic_DNA"/>
</dbReference>
<evidence type="ECO:0000313" key="1">
    <source>
        <dbReference type="EMBL" id="PIP60504.1"/>
    </source>
</evidence>
<dbReference type="InterPro" id="IPR043504">
    <property type="entry name" value="Peptidase_S1_PA_chymotrypsin"/>
</dbReference>
<dbReference type="AlphaFoldDB" id="A0A2H0BSA9"/>
<feature type="non-terminal residue" evidence="1">
    <location>
        <position position="1"/>
    </location>
</feature>